<dbReference type="Proteomes" id="UP000023482">
    <property type="component" value="Unassembled WGS sequence"/>
</dbReference>
<dbReference type="PATRIC" id="fig|887901.3.peg.434"/>
<dbReference type="SUPFAM" id="SSF47729">
    <property type="entry name" value="IHF-like DNA-binding proteins"/>
    <property type="match status" value="1"/>
</dbReference>
<evidence type="ECO:0000256" key="1">
    <source>
        <dbReference type="ARBA" id="ARBA00023125"/>
    </source>
</evidence>
<dbReference type="NCBIfam" id="TIGR01201">
    <property type="entry name" value="HU_rel"/>
    <property type="match status" value="1"/>
</dbReference>
<reference evidence="4 5" key="1">
    <citation type="submission" date="2014-01" db="EMBL/GenBank/DDBJ databases">
        <authorList>
            <person name="Durkin A.S."/>
            <person name="McCorrison J."/>
            <person name="Torralba M."/>
            <person name="Gillis M."/>
            <person name="Haft D.H."/>
            <person name="Methe B."/>
            <person name="Sutton G."/>
            <person name="Nelson K.E."/>
        </authorList>
    </citation>
    <scope>NUCLEOTIDE SEQUENCE [LARGE SCALE GENOMIC DNA]</scope>
    <source>
        <strain evidence="4 5">ATCC 51270</strain>
    </source>
</reference>
<dbReference type="Pfam" id="PF18291">
    <property type="entry name" value="HU-HIG"/>
    <property type="match status" value="1"/>
</dbReference>
<keyword evidence="1 4" id="KW-0238">DNA-binding</keyword>
<dbReference type="GO" id="GO:0003677">
    <property type="term" value="F:DNA binding"/>
    <property type="evidence" value="ECO:0007669"/>
    <property type="project" value="UniProtKB-KW"/>
</dbReference>
<protein>
    <submittedName>
        <fullName evidence="4">Putative DNA-binding protein</fullName>
    </submittedName>
</protein>
<keyword evidence="5" id="KW-1185">Reference proteome</keyword>
<dbReference type="Gene3D" id="4.10.520.10">
    <property type="entry name" value="IHF-like DNA-binding proteins"/>
    <property type="match status" value="1"/>
</dbReference>
<organism evidence="4 5">
    <name type="scientific">Porphyromonas catoniae ATCC 51270</name>
    <dbReference type="NCBI Taxonomy" id="887901"/>
    <lineage>
        <taxon>Bacteria</taxon>
        <taxon>Pseudomonadati</taxon>
        <taxon>Bacteroidota</taxon>
        <taxon>Bacteroidia</taxon>
        <taxon>Bacteroidales</taxon>
        <taxon>Porphyromonadaceae</taxon>
        <taxon>Porphyromonas</taxon>
    </lineage>
</organism>
<feature type="compositionally biased region" description="Gly residues" evidence="2">
    <location>
        <begin position="149"/>
        <end position="161"/>
    </location>
</feature>
<feature type="domain" description="HU" evidence="3">
    <location>
        <begin position="1"/>
        <end position="126"/>
    </location>
</feature>
<dbReference type="EMBL" id="JDFF01000009">
    <property type="protein sequence ID" value="EWC93112.1"/>
    <property type="molecule type" value="Genomic_DNA"/>
</dbReference>
<gene>
    <name evidence="4" type="ORF">HMPREF0636_1314</name>
</gene>
<dbReference type="RefSeq" id="WP_052328701.1">
    <property type="nucleotide sequence ID" value="NZ_JDFF01000009.1"/>
</dbReference>
<evidence type="ECO:0000259" key="3">
    <source>
        <dbReference type="Pfam" id="PF18291"/>
    </source>
</evidence>
<name>Z4WWC0_9PORP</name>
<proteinExistence type="predicted"/>
<evidence type="ECO:0000256" key="2">
    <source>
        <dbReference type="SAM" id="MobiDB-lite"/>
    </source>
</evidence>
<comment type="caution">
    <text evidence="4">The sequence shown here is derived from an EMBL/GenBank/DDBJ whole genome shotgun (WGS) entry which is preliminary data.</text>
</comment>
<feature type="region of interest" description="Disordered" evidence="2">
    <location>
        <begin position="135"/>
        <end position="161"/>
    </location>
</feature>
<dbReference type="InterPro" id="IPR005902">
    <property type="entry name" value="HU_DNA-bd_put"/>
</dbReference>
<accession>Z4WWC0</accession>
<dbReference type="InterPro" id="IPR041607">
    <property type="entry name" value="HU-HIG"/>
</dbReference>
<dbReference type="InterPro" id="IPR010992">
    <property type="entry name" value="IHF-like_DNA-bd_dom_sf"/>
</dbReference>
<dbReference type="AlphaFoldDB" id="Z4WWC0"/>
<evidence type="ECO:0000313" key="5">
    <source>
        <dbReference type="Proteomes" id="UP000023482"/>
    </source>
</evidence>
<sequence>MAIKFRIFKRTVLLGKDKGKTKIFAQSVTTKKITFKRFCEEVADGSTVDSADVKAVFDRMVKVLKRHMADGEAVDCGELGTFTPTFGSVGIDEKETFVASKHIKDPKVSFRAKPDFKDLSGVSFERISEEEEAARKALAEKKKGKKKPGGGSEPGGGGVGI</sequence>
<evidence type="ECO:0000313" key="4">
    <source>
        <dbReference type="EMBL" id="EWC93112.1"/>
    </source>
</evidence>
<dbReference type="OrthoDB" id="9809801at2"/>